<comment type="caution">
    <text evidence="2">The sequence shown here is derived from an EMBL/GenBank/DDBJ whole genome shotgun (WGS) entry which is preliminary data.</text>
</comment>
<reference evidence="2 3" key="1">
    <citation type="journal article" date="2019" name="Commun. Biol.">
        <title>The bagworm genome reveals a unique fibroin gene that provides high tensile strength.</title>
        <authorList>
            <person name="Kono N."/>
            <person name="Nakamura H."/>
            <person name="Ohtoshi R."/>
            <person name="Tomita M."/>
            <person name="Numata K."/>
            <person name="Arakawa K."/>
        </authorList>
    </citation>
    <scope>NUCLEOTIDE SEQUENCE [LARGE SCALE GENOMIC DNA]</scope>
</reference>
<proteinExistence type="predicted"/>
<keyword evidence="1" id="KW-0812">Transmembrane</keyword>
<accession>A0A4C1VG92</accession>
<dbReference type="AlphaFoldDB" id="A0A4C1VG92"/>
<evidence type="ECO:0000313" key="3">
    <source>
        <dbReference type="Proteomes" id="UP000299102"/>
    </source>
</evidence>
<name>A0A4C1VG92_EUMVA</name>
<dbReference type="EMBL" id="BGZK01000334">
    <property type="protein sequence ID" value="GBP37471.1"/>
    <property type="molecule type" value="Genomic_DNA"/>
</dbReference>
<evidence type="ECO:0000313" key="2">
    <source>
        <dbReference type="EMBL" id="GBP37471.1"/>
    </source>
</evidence>
<keyword evidence="3" id="KW-1185">Reference proteome</keyword>
<feature type="transmembrane region" description="Helical" evidence="1">
    <location>
        <begin position="140"/>
        <end position="157"/>
    </location>
</feature>
<evidence type="ECO:0000256" key="1">
    <source>
        <dbReference type="SAM" id="Phobius"/>
    </source>
</evidence>
<gene>
    <name evidence="2" type="ORF">EVAR_79404_1</name>
</gene>
<dbReference type="Proteomes" id="UP000299102">
    <property type="component" value="Unassembled WGS sequence"/>
</dbReference>
<organism evidence="2 3">
    <name type="scientific">Eumeta variegata</name>
    <name type="common">Bagworm moth</name>
    <name type="synonym">Eumeta japonica</name>
    <dbReference type="NCBI Taxonomy" id="151549"/>
    <lineage>
        <taxon>Eukaryota</taxon>
        <taxon>Metazoa</taxon>
        <taxon>Ecdysozoa</taxon>
        <taxon>Arthropoda</taxon>
        <taxon>Hexapoda</taxon>
        <taxon>Insecta</taxon>
        <taxon>Pterygota</taxon>
        <taxon>Neoptera</taxon>
        <taxon>Endopterygota</taxon>
        <taxon>Lepidoptera</taxon>
        <taxon>Glossata</taxon>
        <taxon>Ditrysia</taxon>
        <taxon>Tineoidea</taxon>
        <taxon>Psychidae</taxon>
        <taxon>Oiketicinae</taxon>
        <taxon>Eumeta</taxon>
    </lineage>
</organism>
<protein>
    <submittedName>
        <fullName evidence="2">Uncharacterized protein</fullName>
    </submittedName>
</protein>
<keyword evidence="1" id="KW-0472">Membrane</keyword>
<keyword evidence="1" id="KW-1133">Transmembrane helix</keyword>
<sequence length="158" mass="17243">MPDRERMDRSRGVYGRGVRHWDSLTGRKATTEAVTGMSVFRENVASHRSASPFSCRSQVNHGTALPLIVSMECRRGVPSSAVRVNRCGAGAGGCRRSLCGGRGRRPVRYSQRPQPQSMCPKCVAVAEDSHRGRPDISSPIGISSGLMIYTTLFGLIYM</sequence>